<dbReference type="InterPro" id="IPR035914">
    <property type="entry name" value="Sperma_CUB_dom_sf"/>
</dbReference>
<feature type="domain" description="CUB" evidence="5">
    <location>
        <begin position="419"/>
        <end position="539"/>
    </location>
</feature>
<dbReference type="Gene3D" id="2.60.120.290">
    <property type="entry name" value="Spermadhesin, CUB domain"/>
    <property type="match status" value="5"/>
</dbReference>
<dbReference type="SUPFAM" id="SSF49854">
    <property type="entry name" value="Spermadhesin, CUB domain"/>
    <property type="match status" value="5"/>
</dbReference>
<evidence type="ECO:0000313" key="7">
    <source>
        <dbReference type="Proteomes" id="UP001142055"/>
    </source>
</evidence>
<evidence type="ECO:0000256" key="4">
    <source>
        <dbReference type="SAM" id="MobiDB-lite"/>
    </source>
</evidence>
<dbReference type="FunFam" id="2.60.120.290:FF:000005">
    <property type="entry name" value="Procollagen C-endopeptidase enhancer 1"/>
    <property type="match status" value="1"/>
</dbReference>
<feature type="domain" description="CUB" evidence="5">
    <location>
        <begin position="708"/>
        <end position="829"/>
    </location>
</feature>
<dbReference type="Pfam" id="PF00431">
    <property type="entry name" value="CUB"/>
    <property type="match status" value="5"/>
</dbReference>
<protein>
    <recommendedName>
        <fullName evidence="5">CUB domain-containing protein</fullName>
    </recommendedName>
</protein>
<dbReference type="PANTHER" id="PTHR24251:SF50">
    <property type="entry name" value="ATTRACTIN-LIKE 1A"/>
    <property type="match status" value="1"/>
</dbReference>
<feature type="compositionally biased region" description="Low complexity" evidence="4">
    <location>
        <begin position="50"/>
        <end position="59"/>
    </location>
</feature>
<dbReference type="Proteomes" id="UP001142055">
    <property type="component" value="Chromosome 4"/>
</dbReference>
<keyword evidence="2" id="KW-1015">Disulfide bond</keyword>
<keyword evidence="7" id="KW-1185">Reference proteome</keyword>
<dbReference type="AlphaFoldDB" id="A0A9Q0LYF0"/>
<gene>
    <name evidence="6" type="ORF">RDWZM_009946</name>
</gene>
<sequence>MTISTLLINESEWLSTIATVSTKVSLVSPLLVDVDQEHHHNHQEQEQQPHNDGSSNYYYQKYSSSYNNQNYRRPHHLFPQYSNPHLTYHPCDRIYISRTLNATHGRMNGSFTGPNLSHYPPMDHLVSNETIGEVLSTTTIGPDSSSAAAATNITTTTVEPYSRQCVYTFIAAPNERVRVSFTKFSLRSEAPDCFTEYVDIYAETPSIETDLLNTPFGGRYCDKMIPHDRISMYHIISLGYYTEKRFSIGEQLFIGNYEFFPNVSYISGTRLSQSECSYAMYSDQKREGQFKTPTYPGVYPKNLTCNYVFKGTKGQRVRIEFMDFDLYYGGAHCPFDYIQIYDGDSMQNSPLIDTYCGQHRQLVVYSSGTSLFVHFHTLSRMADVQNRGFIADYEFSEKFVNLGFIRNNENSVHILGTECDQKILSRKESNGTIYAPNYPFLYHPNIQCKYYIYGLQDAQHLEKVNFQFETLQIPTKDANECTDAYVRLYSHTLNNDEFDYIFCGDQIPGPVVSDGPIMMVVFNSGSTQGQGFKARYWFETDYKIPGTQATPGECKFTYYSSLEADNNEQFGEFNSPHYPSNYPSNTICQYDFIAQPNERIMLVFSHFKYSDSDVIDVPGYDDICTHDWLEIYSLDDKDDESINTLPSNEKNNSVFYGRYCTSTTPGPILTEPGINRMRIISRTDESDVSSGFYSNYWFVKNVQNDPVCGGNITNEISGTIETPNFPNNYPSNRRQFCDWIITTENVHNRIMLYFETFAVEGDPLSRGCSGAAVRVWTDPGRSKPIELCGENLSKVSKQFLSKSNQMRITFLTAQKSVGATGFRAIWTEVMIPVSGDANIEIVNYQQSQIDDTIAIIPKPINIEYTTTRTPTSSKNSSINSLKLHRGKCRKRNQSERKEMDLKILPNQPFHCLINDFCISPSLRCNGVANCGFSDQSDEYDCQVVRSVHFIELFGGLAGLTMLIRQIIEIHPNGTSLKWTSSNSMTSSLNGQYDRSYCGSISNVSIIPPPPPPPVIAFATSNGNPTLGTLYSNVGSHYPFLSGQQQQRTISTDDDRSFVEYQSQHQQPRYISTMSMAPPIGTYQYRTFVPIDKASNGIGGNGQTMTILEQRPQHSTFGYNYQPASFHTLPHRLVAGKIHQQQQQQQQLQFHPYNRTEMNNSYELQSMSQPQQQLQTQQQQQTKNEKSISANSTPIKVSVQHQASSSSTNTTNRDIIESLDSSIGNDDLGHEMKTIQVNDGQTSSFVNVTMISTDGIGGCGGNSLSEELEENVRFRL</sequence>
<dbReference type="Gene3D" id="4.10.400.10">
    <property type="entry name" value="Low-density Lipoprotein Receptor"/>
    <property type="match status" value="1"/>
</dbReference>
<keyword evidence="1" id="KW-0677">Repeat</keyword>
<dbReference type="PANTHER" id="PTHR24251">
    <property type="entry name" value="OVOCHYMASE-RELATED"/>
    <property type="match status" value="1"/>
</dbReference>
<evidence type="ECO:0000313" key="6">
    <source>
        <dbReference type="EMBL" id="KAJ6215446.1"/>
    </source>
</evidence>
<feature type="compositionally biased region" description="Basic and acidic residues" evidence="4">
    <location>
        <begin position="37"/>
        <end position="49"/>
    </location>
</feature>
<comment type="caution">
    <text evidence="3">Lacks conserved residue(s) required for the propagation of feature annotation.</text>
</comment>
<proteinExistence type="predicted"/>
<dbReference type="InterPro" id="IPR002172">
    <property type="entry name" value="LDrepeatLR_classA_rpt"/>
</dbReference>
<evidence type="ECO:0000256" key="1">
    <source>
        <dbReference type="ARBA" id="ARBA00022737"/>
    </source>
</evidence>
<organism evidence="6 7">
    <name type="scientific">Blomia tropicalis</name>
    <name type="common">Mite</name>
    <dbReference type="NCBI Taxonomy" id="40697"/>
    <lineage>
        <taxon>Eukaryota</taxon>
        <taxon>Metazoa</taxon>
        <taxon>Ecdysozoa</taxon>
        <taxon>Arthropoda</taxon>
        <taxon>Chelicerata</taxon>
        <taxon>Arachnida</taxon>
        <taxon>Acari</taxon>
        <taxon>Acariformes</taxon>
        <taxon>Sarcoptiformes</taxon>
        <taxon>Astigmata</taxon>
        <taxon>Glycyphagoidea</taxon>
        <taxon>Echimyopodidae</taxon>
        <taxon>Blomia</taxon>
    </lineage>
</organism>
<dbReference type="SUPFAM" id="SSF57424">
    <property type="entry name" value="LDL receptor-like module"/>
    <property type="match status" value="1"/>
</dbReference>
<dbReference type="SMART" id="SM00042">
    <property type="entry name" value="CUB"/>
    <property type="match status" value="5"/>
</dbReference>
<feature type="domain" description="CUB" evidence="5">
    <location>
        <begin position="91"/>
        <end position="260"/>
    </location>
</feature>
<feature type="compositionally biased region" description="Polar residues" evidence="4">
    <location>
        <begin position="1186"/>
        <end position="1214"/>
    </location>
</feature>
<feature type="region of interest" description="Disordered" evidence="4">
    <location>
        <begin position="37"/>
        <end position="59"/>
    </location>
</feature>
<accession>A0A9Q0LYF0</accession>
<dbReference type="PROSITE" id="PS01180">
    <property type="entry name" value="CUB"/>
    <property type="match status" value="5"/>
</dbReference>
<name>A0A9Q0LYF0_BLOTA</name>
<feature type="domain" description="CUB" evidence="5">
    <location>
        <begin position="276"/>
        <end position="396"/>
    </location>
</feature>
<dbReference type="CDD" id="cd00112">
    <property type="entry name" value="LDLa"/>
    <property type="match status" value="1"/>
</dbReference>
<comment type="caution">
    <text evidence="6">The sequence shown here is derived from an EMBL/GenBank/DDBJ whole genome shotgun (WGS) entry which is preliminary data.</text>
</comment>
<dbReference type="InterPro" id="IPR000859">
    <property type="entry name" value="CUB_dom"/>
</dbReference>
<dbReference type="CDD" id="cd00041">
    <property type="entry name" value="CUB"/>
    <property type="match status" value="5"/>
</dbReference>
<feature type="region of interest" description="Disordered" evidence="4">
    <location>
        <begin position="1162"/>
        <end position="1214"/>
    </location>
</feature>
<dbReference type="EMBL" id="JAPWDV010000004">
    <property type="protein sequence ID" value="KAJ6215446.1"/>
    <property type="molecule type" value="Genomic_DNA"/>
</dbReference>
<dbReference type="InterPro" id="IPR036055">
    <property type="entry name" value="LDL_receptor-like_sf"/>
</dbReference>
<evidence type="ECO:0000256" key="3">
    <source>
        <dbReference type="PROSITE-ProRule" id="PRU00059"/>
    </source>
</evidence>
<feature type="compositionally biased region" description="Low complexity" evidence="4">
    <location>
        <begin position="1163"/>
        <end position="1181"/>
    </location>
</feature>
<feature type="domain" description="CUB" evidence="5">
    <location>
        <begin position="554"/>
        <end position="699"/>
    </location>
</feature>
<evidence type="ECO:0000259" key="5">
    <source>
        <dbReference type="PROSITE" id="PS01180"/>
    </source>
</evidence>
<reference evidence="6" key="1">
    <citation type="submission" date="2022-12" db="EMBL/GenBank/DDBJ databases">
        <title>Genome assemblies of Blomia tropicalis.</title>
        <authorList>
            <person name="Cui Y."/>
        </authorList>
    </citation>
    <scope>NUCLEOTIDE SEQUENCE</scope>
    <source>
        <tissue evidence="6">Adult mites</tissue>
    </source>
</reference>
<evidence type="ECO:0000256" key="2">
    <source>
        <dbReference type="ARBA" id="ARBA00023157"/>
    </source>
</evidence>